<comment type="caution">
    <text evidence="1">The sequence shown here is derived from an EMBL/GenBank/DDBJ whole genome shotgun (WGS) entry which is preliminary data.</text>
</comment>
<proteinExistence type="predicted"/>
<keyword evidence="2" id="KW-1185">Reference proteome</keyword>
<dbReference type="RefSeq" id="WP_016837551.1">
    <property type="nucleotide sequence ID" value="NZ_AP018335.1"/>
</dbReference>
<dbReference type="Proteomes" id="UP000557217">
    <property type="component" value="Unassembled WGS sequence"/>
</dbReference>
<evidence type="ECO:0000313" key="1">
    <source>
        <dbReference type="EMBL" id="MBB5149310.1"/>
    </source>
</evidence>
<evidence type="ECO:0000313" key="2">
    <source>
        <dbReference type="Proteomes" id="UP000557217"/>
    </source>
</evidence>
<protein>
    <submittedName>
        <fullName evidence="1">Uncharacterized protein</fullName>
    </submittedName>
</protein>
<organism evidence="1 2">
    <name type="scientific">Ureibacillus thermosphaericus</name>
    <dbReference type="NCBI Taxonomy" id="51173"/>
    <lineage>
        <taxon>Bacteria</taxon>
        <taxon>Bacillati</taxon>
        <taxon>Bacillota</taxon>
        <taxon>Bacilli</taxon>
        <taxon>Bacillales</taxon>
        <taxon>Caryophanaceae</taxon>
        <taxon>Ureibacillus</taxon>
    </lineage>
</organism>
<sequence>MEKILLATYGCGLDYYVINNLVKDKLSAFEIERYGIPEEDIPKTLDCDDGRKILFRYEAYDVNRENNRKLEDFYFHLYHISEEQLKDFEDSLSISVKGKHIRCPINARGHIEVEINHIEFSARSLVTIDRKTIVYLIDEEAEGNALIRSQLQLLPPELHSLELDYGISYEKRKLEVRDWIQKIYNLVNL</sequence>
<gene>
    <name evidence="1" type="ORF">HNR36_001700</name>
</gene>
<dbReference type="EMBL" id="JACHGZ010000018">
    <property type="protein sequence ID" value="MBB5149310.1"/>
    <property type="molecule type" value="Genomic_DNA"/>
</dbReference>
<accession>A0A840PTV4</accession>
<reference evidence="1 2" key="1">
    <citation type="submission" date="2020-08" db="EMBL/GenBank/DDBJ databases">
        <title>Genomic Encyclopedia of Type Strains, Phase IV (KMG-IV): sequencing the most valuable type-strain genomes for metagenomic binning, comparative biology and taxonomic classification.</title>
        <authorList>
            <person name="Goeker M."/>
        </authorList>
    </citation>
    <scope>NUCLEOTIDE SEQUENCE [LARGE SCALE GENOMIC DNA]</scope>
    <source>
        <strain evidence="1 2">DSM 10633</strain>
    </source>
</reference>
<name>A0A840PTV4_URETH</name>
<dbReference type="AlphaFoldDB" id="A0A840PTV4"/>